<sequence>MKFSIQLISALFSATSISAQSQAQPFAIVTRDDGTTSWVGGSAGCFGYG</sequence>
<keyword evidence="3" id="KW-1185">Reference proteome</keyword>
<reference evidence="2 3" key="1">
    <citation type="journal article" date="2015" name="Genome Biol. Evol.">
        <title>Phylogenomic analyses indicate that early fungi evolved digesting cell walls of algal ancestors of land plants.</title>
        <authorList>
            <person name="Chang Y."/>
            <person name="Wang S."/>
            <person name="Sekimoto S."/>
            <person name="Aerts A.L."/>
            <person name="Choi C."/>
            <person name="Clum A."/>
            <person name="LaButti K.M."/>
            <person name="Lindquist E.A."/>
            <person name="Yee Ngan C."/>
            <person name="Ohm R.A."/>
            <person name="Salamov A.A."/>
            <person name="Grigoriev I.V."/>
            <person name="Spatafora J.W."/>
            <person name="Berbee M.L."/>
        </authorList>
    </citation>
    <scope>NUCLEOTIDE SEQUENCE [LARGE SCALE GENOMIC DNA]</scope>
    <source>
        <strain evidence="2 3">NRRL 28638</strain>
    </source>
</reference>
<feature type="signal peptide" evidence="1">
    <location>
        <begin position="1"/>
        <end position="19"/>
    </location>
</feature>
<dbReference type="EMBL" id="KQ964731">
    <property type="protein sequence ID" value="KXN66399.1"/>
    <property type="molecule type" value="Genomic_DNA"/>
</dbReference>
<dbReference type="AlphaFoldDB" id="A0A137NUF7"/>
<organism evidence="2 3">
    <name type="scientific">Conidiobolus coronatus (strain ATCC 28846 / CBS 209.66 / NRRL 28638)</name>
    <name type="common">Delacroixia coronata</name>
    <dbReference type="NCBI Taxonomy" id="796925"/>
    <lineage>
        <taxon>Eukaryota</taxon>
        <taxon>Fungi</taxon>
        <taxon>Fungi incertae sedis</taxon>
        <taxon>Zoopagomycota</taxon>
        <taxon>Entomophthoromycotina</taxon>
        <taxon>Entomophthoromycetes</taxon>
        <taxon>Entomophthorales</taxon>
        <taxon>Ancylistaceae</taxon>
        <taxon>Conidiobolus</taxon>
    </lineage>
</organism>
<name>A0A137NUF7_CONC2</name>
<feature type="chain" id="PRO_5007294052" evidence="1">
    <location>
        <begin position="20"/>
        <end position="49"/>
    </location>
</feature>
<protein>
    <submittedName>
        <fullName evidence="2">Uncharacterized protein</fullName>
    </submittedName>
</protein>
<gene>
    <name evidence="2" type="ORF">CONCODRAFT_11780</name>
</gene>
<accession>A0A137NUF7</accession>
<keyword evidence="1" id="KW-0732">Signal</keyword>
<evidence type="ECO:0000313" key="2">
    <source>
        <dbReference type="EMBL" id="KXN66399.1"/>
    </source>
</evidence>
<evidence type="ECO:0000313" key="3">
    <source>
        <dbReference type="Proteomes" id="UP000070444"/>
    </source>
</evidence>
<dbReference type="Proteomes" id="UP000070444">
    <property type="component" value="Unassembled WGS sequence"/>
</dbReference>
<proteinExistence type="predicted"/>
<evidence type="ECO:0000256" key="1">
    <source>
        <dbReference type="SAM" id="SignalP"/>
    </source>
</evidence>